<protein>
    <submittedName>
        <fullName evidence="2">Uncharacterized protein</fullName>
    </submittedName>
</protein>
<evidence type="ECO:0000313" key="2">
    <source>
        <dbReference type="EMBL" id="KAK1375336.1"/>
    </source>
</evidence>
<dbReference type="EMBL" id="JAUIZM010000007">
    <property type="protein sequence ID" value="KAK1375336.1"/>
    <property type="molecule type" value="Genomic_DNA"/>
</dbReference>
<feature type="compositionally biased region" description="Basic and acidic residues" evidence="1">
    <location>
        <begin position="79"/>
        <end position="102"/>
    </location>
</feature>
<feature type="region of interest" description="Disordered" evidence="1">
    <location>
        <begin position="79"/>
        <end position="147"/>
    </location>
</feature>
<comment type="caution">
    <text evidence="2">The sequence shown here is derived from an EMBL/GenBank/DDBJ whole genome shotgun (WGS) entry which is preliminary data.</text>
</comment>
<evidence type="ECO:0000313" key="3">
    <source>
        <dbReference type="Proteomes" id="UP001237642"/>
    </source>
</evidence>
<accession>A0AAD8HXY4</accession>
<sequence length="147" mass="15677">MAGAISKITKVSLANFSKAFPQAPSVYSRLNVSKLGFISASNYSQLQGGSGDTTIDADDELGALTQKSKENMEVLMEKTQEKGQEMKEKTKEEANDMKETAKEAAGSMTDKAKEAAGTARDKAEETAEKLKEKAGMGVADDDKTGET</sequence>
<evidence type="ECO:0000256" key="1">
    <source>
        <dbReference type="SAM" id="MobiDB-lite"/>
    </source>
</evidence>
<dbReference type="SUPFAM" id="SSF58113">
    <property type="entry name" value="Apolipoprotein A-I"/>
    <property type="match status" value="1"/>
</dbReference>
<reference evidence="2" key="2">
    <citation type="submission" date="2023-05" db="EMBL/GenBank/DDBJ databases">
        <authorList>
            <person name="Schelkunov M.I."/>
        </authorList>
    </citation>
    <scope>NUCLEOTIDE SEQUENCE</scope>
    <source>
        <strain evidence="2">Hsosn_3</strain>
        <tissue evidence="2">Leaf</tissue>
    </source>
</reference>
<dbReference type="Proteomes" id="UP001237642">
    <property type="component" value="Unassembled WGS sequence"/>
</dbReference>
<gene>
    <name evidence="2" type="ORF">POM88_031529</name>
</gene>
<proteinExistence type="predicted"/>
<feature type="compositionally biased region" description="Basic and acidic residues" evidence="1">
    <location>
        <begin position="110"/>
        <end position="147"/>
    </location>
</feature>
<name>A0AAD8HXY4_9APIA</name>
<keyword evidence="3" id="KW-1185">Reference proteome</keyword>
<dbReference type="AlphaFoldDB" id="A0AAD8HXY4"/>
<dbReference type="Gene3D" id="1.20.120.20">
    <property type="entry name" value="Apolipoprotein"/>
    <property type="match status" value="1"/>
</dbReference>
<organism evidence="2 3">
    <name type="scientific">Heracleum sosnowskyi</name>
    <dbReference type="NCBI Taxonomy" id="360622"/>
    <lineage>
        <taxon>Eukaryota</taxon>
        <taxon>Viridiplantae</taxon>
        <taxon>Streptophyta</taxon>
        <taxon>Embryophyta</taxon>
        <taxon>Tracheophyta</taxon>
        <taxon>Spermatophyta</taxon>
        <taxon>Magnoliopsida</taxon>
        <taxon>eudicotyledons</taxon>
        <taxon>Gunneridae</taxon>
        <taxon>Pentapetalae</taxon>
        <taxon>asterids</taxon>
        <taxon>campanulids</taxon>
        <taxon>Apiales</taxon>
        <taxon>Apiaceae</taxon>
        <taxon>Apioideae</taxon>
        <taxon>apioid superclade</taxon>
        <taxon>Tordylieae</taxon>
        <taxon>Tordyliinae</taxon>
        <taxon>Heracleum</taxon>
    </lineage>
</organism>
<reference evidence="2" key="1">
    <citation type="submission" date="2023-02" db="EMBL/GenBank/DDBJ databases">
        <title>Genome of toxic invasive species Heracleum sosnowskyi carries increased number of genes despite the absence of recent whole-genome duplications.</title>
        <authorList>
            <person name="Schelkunov M."/>
            <person name="Shtratnikova V."/>
            <person name="Makarenko M."/>
            <person name="Klepikova A."/>
            <person name="Omelchenko D."/>
            <person name="Novikova G."/>
            <person name="Obukhova E."/>
            <person name="Bogdanov V."/>
            <person name="Penin A."/>
            <person name="Logacheva M."/>
        </authorList>
    </citation>
    <scope>NUCLEOTIDE SEQUENCE</scope>
    <source>
        <strain evidence="2">Hsosn_3</strain>
        <tissue evidence="2">Leaf</tissue>
    </source>
</reference>